<evidence type="ECO:0000259" key="1">
    <source>
        <dbReference type="Pfam" id="PF13338"/>
    </source>
</evidence>
<accession>A0A7G8T8R4</accession>
<organism evidence="2 3">
    <name type="scientific">Caproicibacter fermentans</name>
    <dbReference type="NCBI Taxonomy" id="2576756"/>
    <lineage>
        <taxon>Bacteria</taxon>
        <taxon>Bacillati</taxon>
        <taxon>Bacillota</taxon>
        <taxon>Clostridia</taxon>
        <taxon>Eubacteriales</taxon>
        <taxon>Acutalibacteraceae</taxon>
        <taxon>Caproicibacter</taxon>
    </lineage>
</organism>
<dbReference type="RefSeq" id="WP_187035157.1">
    <property type="nucleotide sequence ID" value="NZ_CP060286.1"/>
</dbReference>
<proteinExistence type="predicted"/>
<feature type="domain" description="AbiEi antitoxin N-terminal" evidence="1">
    <location>
        <begin position="7"/>
        <end position="50"/>
    </location>
</feature>
<dbReference type="InterPro" id="IPR025159">
    <property type="entry name" value="AbiEi_N"/>
</dbReference>
<dbReference type="EMBL" id="CP060286">
    <property type="protein sequence ID" value="QNK40005.1"/>
    <property type="molecule type" value="Genomic_DNA"/>
</dbReference>
<reference evidence="2 3" key="1">
    <citation type="submission" date="2020-08" db="EMBL/GenBank/DDBJ databases">
        <title>The isolate Caproiciproducens sp. 7D4C2 produces n-caproate at mildly acidic conditions from hexoses: genome and rBOX comparison with related strains and chain-elongating bacteria.</title>
        <authorList>
            <person name="Esquivel-Elizondo S."/>
            <person name="Bagci C."/>
            <person name="Temovska M."/>
            <person name="Jeon B.S."/>
            <person name="Bessarab I."/>
            <person name="Williams R.B.H."/>
            <person name="Huson D.H."/>
            <person name="Angenent L.T."/>
        </authorList>
    </citation>
    <scope>NUCLEOTIDE SEQUENCE [LARGE SCALE GENOMIC DNA]</scope>
    <source>
        <strain evidence="2 3">7D4C2</strain>
    </source>
</reference>
<evidence type="ECO:0000313" key="3">
    <source>
        <dbReference type="Proteomes" id="UP000515909"/>
    </source>
</evidence>
<gene>
    <name evidence="2" type="ORF">HCR03_15030</name>
</gene>
<dbReference type="KEGG" id="cfem:HCR03_15030"/>
<dbReference type="Proteomes" id="UP000515909">
    <property type="component" value="Chromosome"/>
</dbReference>
<name>A0A7G8T8R4_9FIRM</name>
<dbReference type="AlphaFoldDB" id="A0A7G8T8R4"/>
<evidence type="ECO:0000313" key="2">
    <source>
        <dbReference type="EMBL" id="QNK40005.1"/>
    </source>
</evidence>
<sequence>MYAETLQSLCEQSGGILLTKDIVNAGVPSSYLTAFLREGKLERAGHGVYITPDAMEDKMFTLQARKTRLVYSHDTALYLHDLTDRDPLTYSVTVPTGYNTKRLTEEGLSVFSIKPDLFGLGITAVQSPFGRPIRAYDAERALCDMLRSRHQMDGALFPEALKRYVRRKNKNIPLLMRYAESLRVDKLLRQYLEVLL</sequence>
<dbReference type="Pfam" id="PF13338">
    <property type="entry name" value="AbiEi_4"/>
    <property type="match status" value="1"/>
</dbReference>
<protein>
    <submittedName>
        <fullName evidence="2">Type IV toxin-antitoxin system AbiEi family antitoxin domain-containing protein</fullName>
    </submittedName>
</protein>